<sequence>MLGRESPDWVAALAPVAGGANGRRRLSADGSRPRSRIVAVVFHDLCTGGLGRLIGIAIGGKPYGETAAYRARVNISFLFKQLALRLLVVQVCQAIDARVGTGANAGFSTKFSTIAVAYRPCPRGRCPLARAQPSRA</sequence>
<name>A0A564WCR6_9PROT</name>
<protein>
    <submittedName>
        <fullName evidence="1">Uncharacterized protein</fullName>
    </submittedName>
</protein>
<accession>A0A564WCR6</accession>
<evidence type="ECO:0000313" key="2">
    <source>
        <dbReference type="Proteomes" id="UP000326641"/>
    </source>
</evidence>
<comment type="caution">
    <text evidence="1">The sequence shown here is derived from an EMBL/GenBank/DDBJ whole genome shotgun (WGS) entry which is preliminary data.</text>
</comment>
<evidence type="ECO:0000313" key="1">
    <source>
        <dbReference type="EMBL" id="VUX46290.1"/>
    </source>
</evidence>
<proteinExistence type="predicted"/>
<keyword evidence="2" id="KW-1185">Reference proteome</keyword>
<reference evidence="1" key="1">
    <citation type="submission" date="2018-11" db="EMBL/GenBank/DDBJ databases">
        <authorList>
            <person name="Onetto C."/>
        </authorList>
    </citation>
    <scope>NUCLEOTIDE SEQUENCE [LARGE SCALE GENOMIC DNA]</scope>
</reference>
<gene>
    <name evidence="1" type="ORF">DF3PA_20190</name>
</gene>
<organism evidence="1 2">
    <name type="scientific">Candidatus Defluviicoccus seviourii</name>
    <dbReference type="NCBI Taxonomy" id="2565273"/>
    <lineage>
        <taxon>Bacteria</taxon>
        <taxon>Pseudomonadati</taxon>
        <taxon>Pseudomonadota</taxon>
        <taxon>Alphaproteobacteria</taxon>
        <taxon>Rhodospirillales</taxon>
        <taxon>Rhodospirillaceae</taxon>
        <taxon>Defluviicoccus</taxon>
    </lineage>
</organism>
<dbReference type="Proteomes" id="UP000326641">
    <property type="component" value="Unassembled WGS sequence"/>
</dbReference>
<dbReference type="AlphaFoldDB" id="A0A564WCR6"/>
<dbReference type="EMBL" id="UXAT02000012">
    <property type="protein sequence ID" value="VUX46290.1"/>
    <property type="molecule type" value="Genomic_DNA"/>
</dbReference>